<dbReference type="CDD" id="cd06503">
    <property type="entry name" value="ATP-synt_Fo_b"/>
    <property type="match status" value="1"/>
</dbReference>
<accession>A0AAU9EAI3</accession>
<feature type="transmembrane region" description="Helical" evidence="15">
    <location>
        <begin position="50"/>
        <end position="68"/>
    </location>
</feature>
<keyword evidence="8 15" id="KW-0406">Ion transport</keyword>
<evidence type="ECO:0000256" key="14">
    <source>
        <dbReference type="ARBA" id="ARBA00037847"/>
    </source>
</evidence>
<protein>
    <recommendedName>
        <fullName evidence="15">ATP synthase subunit b</fullName>
    </recommendedName>
    <alternativeName>
        <fullName evidence="15">ATP synthase F(0) sector subunit b</fullName>
    </alternativeName>
    <alternativeName>
        <fullName evidence="15">ATPase subunit I</fullName>
    </alternativeName>
    <alternativeName>
        <fullName evidence="15">F-type ATPase subunit b</fullName>
        <shortName evidence="15">F-ATPase subunit b</shortName>
    </alternativeName>
</protein>
<evidence type="ECO:0000256" key="7">
    <source>
        <dbReference type="ARBA" id="ARBA00022989"/>
    </source>
</evidence>
<feature type="coiled-coil region" evidence="17">
    <location>
        <begin position="72"/>
        <end position="113"/>
    </location>
</feature>
<feature type="signal peptide" evidence="18">
    <location>
        <begin position="1"/>
        <end position="26"/>
    </location>
</feature>
<keyword evidence="10 15" id="KW-0066">ATP synthesis</keyword>
<evidence type="ECO:0000256" key="16">
    <source>
        <dbReference type="RuleBase" id="RU003848"/>
    </source>
</evidence>
<evidence type="ECO:0000256" key="18">
    <source>
        <dbReference type="SAM" id="SignalP"/>
    </source>
</evidence>
<keyword evidence="4 15" id="KW-0138">CF(0)</keyword>
<dbReference type="PANTHER" id="PTHR33445:SF1">
    <property type="entry name" value="ATP SYNTHASE SUBUNIT B"/>
    <property type="match status" value="1"/>
</dbReference>
<dbReference type="GO" id="GO:0005886">
    <property type="term" value="C:plasma membrane"/>
    <property type="evidence" value="ECO:0007669"/>
    <property type="project" value="UniProtKB-SubCell"/>
</dbReference>
<keyword evidence="18" id="KW-0732">Signal</keyword>
<comment type="similarity">
    <text evidence="1 15 16">Belongs to the ATPase B chain family.</text>
</comment>
<evidence type="ECO:0000313" key="20">
    <source>
        <dbReference type="Proteomes" id="UP001366166"/>
    </source>
</evidence>
<comment type="function">
    <text evidence="12">Component of the F(0) channel, it forms part of the peripheral stalk, linking F(1) to F(0). The b'-subunit is a diverged and duplicated form of b found in plants and photosynthetic bacteria.</text>
</comment>
<keyword evidence="3 15" id="KW-1003">Cell membrane</keyword>
<keyword evidence="6 15" id="KW-0375">Hydrogen ion transport</keyword>
<comment type="function">
    <text evidence="11 15">F(1)F(0) ATP synthase produces ATP from ADP in the presence of a proton or sodium gradient. F-type ATPases consist of two structural domains, F(1) containing the extramembraneous catalytic core and F(0) containing the membrane proton channel, linked together by a central stalk and a peripheral stalk. During catalysis, ATP synthesis in the catalytic domain of F(1) is coupled via a rotary mechanism of the central stalk subunits to proton translocation.</text>
</comment>
<dbReference type="GO" id="GO:0046933">
    <property type="term" value="F:proton-transporting ATP synthase activity, rotational mechanism"/>
    <property type="evidence" value="ECO:0007669"/>
    <property type="project" value="UniProtKB-UniRule"/>
</dbReference>
<evidence type="ECO:0000256" key="12">
    <source>
        <dbReference type="ARBA" id="ARBA00025614"/>
    </source>
</evidence>
<evidence type="ECO:0000256" key="3">
    <source>
        <dbReference type="ARBA" id="ARBA00022475"/>
    </source>
</evidence>
<evidence type="ECO:0000256" key="9">
    <source>
        <dbReference type="ARBA" id="ARBA00023136"/>
    </source>
</evidence>
<dbReference type="PANTHER" id="PTHR33445">
    <property type="entry name" value="ATP SYNTHASE SUBUNIT B', CHLOROPLASTIC"/>
    <property type="match status" value="1"/>
</dbReference>
<evidence type="ECO:0000256" key="15">
    <source>
        <dbReference type="HAMAP-Rule" id="MF_01398"/>
    </source>
</evidence>
<dbReference type="HAMAP" id="MF_01398">
    <property type="entry name" value="ATP_synth_b_bprime"/>
    <property type="match status" value="1"/>
</dbReference>
<sequence length="203" mass="22066">MRLARKMLPPLCALALVALGAGLALASGGGEGAAAHGGGGISDSQMWDFIYRIMNFVVLVAVLVVVLRKPLKSGLGSRVEQIKSELEELEAKREEARRAYALMEQRLADAAGEHDKILAEFRAMGEKEKAAIIAGAESTAQRIKEQASFTIEQETAQAKAELRREVAEMSATLAEDLLKEKINSEDQTRLVDEYLAKVSQEVQ</sequence>
<dbReference type="GO" id="GO:0046961">
    <property type="term" value="F:proton-transporting ATPase activity, rotational mechanism"/>
    <property type="evidence" value="ECO:0007669"/>
    <property type="project" value="TreeGrafter"/>
</dbReference>
<dbReference type="GO" id="GO:0012505">
    <property type="term" value="C:endomembrane system"/>
    <property type="evidence" value="ECO:0007669"/>
    <property type="project" value="UniProtKB-SubCell"/>
</dbReference>
<evidence type="ECO:0000256" key="5">
    <source>
        <dbReference type="ARBA" id="ARBA00022692"/>
    </source>
</evidence>
<proteinExistence type="inferred from homology"/>
<comment type="subcellular location">
    <subcellularLocation>
        <location evidence="15">Cell membrane</location>
        <topology evidence="15">Single-pass membrane protein</topology>
    </subcellularLocation>
    <subcellularLocation>
        <location evidence="14">Endomembrane system</location>
        <topology evidence="14">Single-pass membrane protein</topology>
    </subcellularLocation>
</comment>
<keyword evidence="20" id="KW-1185">Reference proteome</keyword>
<dbReference type="InterPro" id="IPR005864">
    <property type="entry name" value="ATP_synth_F0_bsu_bac"/>
</dbReference>
<keyword evidence="7 15" id="KW-1133">Transmembrane helix</keyword>
<dbReference type="NCBIfam" id="TIGR01144">
    <property type="entry name" value="ATP_synt_b"/>
    <property type="match status" value="1"/>
</dbReference>
<evidence type="ECO:0000256" key="10">
    <source>
        <dbReference type="ARBA" id="ARBA00023310"/>
    </source>
</evidence>
<dbReference type="GO" id="GO:0045259">
    <property type="term" value="C:proton-transporting ATP synthase complex"/>
    <property type="evidence" value="ECO:0007669"/>
    <property type="project" value="UniProtKB-KW"/>
</dbReference>
<dbReference type="InterPro" id="IPR050059">
    <property type="entry name" value="ATP_synthase_B_chain"/>
</dbReference>
<organism evidence="19 20">
    <name type="scientific">Desulfoferula mesophila</name>
    <dbReference type="NCBI Taxonomy" id="3058419"/>
    <lineage>
        <taxon>Bacteria</taxon>
        <taxon>Pseudomonadati</taxon>
        <taxon>Thermodesulfobacteriota</taxon>
        <taxon>Desulfarculia</taxon>
        <taxon>Desulfarculales</taxon>
        <taxon>Desulfarculaceae</taxon>
        <taxon>Desulfoferula</taxon>
    </lineage>
</organism>
<keyword evidence="5 15" id="KW-0812">Transmembrane</keyword>
<evidence type="ECO:0000256" key="2">
    <source>
        <dbReference type="ARBA" id="ARBA00022448"/>
    </source>
</evidence>
<evidence type="ECO:0000256" key="6">
    <source>
        <dbReference type="ARBA" id="ARBA00022781"/>
    </source>
</evidence>
<feature type="chain" id="PRO_5043459826" description="ATP synthase subunit b" evidence="18">
    <location>
        <begin position="27"/>
        <end position="203"/>
    </location>
</feature>
<evidence type="ECO:0000313" key="19">
    <source>
        <dbReference type="EMBL" id="BEQ12980.1"/>
    </source>
</evidence>
<dbReference type="Proteomes" id="UP001366166">
    <property type="component" value="Chromosome"/>
</dbReference>
<dbReference type="EMBL" id="AP028679">
    <property type="protein sequence ID" value="BEQ12980.1"/>
    <property type="molecule type" value="Genomic_DNA"/>
</dbReference>
<gene>
    <name evidence="15" type="primary">atpF</name>
    <name evidence="19" type="ORF">FAK_00460</name>
</gene>
<dbReference type="AlphaFoldDB" id="A0AAU9EAI3"/>
<dbReference type="KEGG" id="dmp:FAK_00460"/>
<evidence type="ECO:0000256" key="17">
    <source>
        <dbReference type="SAM" id="Coils"/>
    </source>
</evidence>
<keyword evidence="17" id="KW-0175">Coiled coil</keyword>
<dbReference type="RefSeq" id="WP_338604097.1">
    <property type="nucleotide sequence ID" value="NZ_AP028679.1"/>
</dbReference>
<evidence type="ECO:0000256" key="8">
    <source>
        <dbReference type="ARBA" id="ARBA00023065"/>
    </source>
</evidence>
<comment type="subunit">
    <text evidence="15">F-type ATPases have 2 components, F(1) - the catalytic core - and F(0) - the membrane proton channel. F(1) has five subunits: alpha(3), beta(3), gamma(1), delta(1), epsilon(1). F(0) has three main subunits: a(1), b(2) and c(10-14). The alpha and beta chains form an alternating ring which encloses part of the gamma chain. F(1) is attached to F(0) by a central stalk formed by the gamma and epsilon chains, while a peripheral stalk is formed by the delta and b chains.</text>
</comment>
<reference evidence="20" key="1">
    <citation type="journal article" date="2023" name="Arch. Microbiol.">
        <title>Desulfoferula mesophilus gen. nov. sp. nov., a mesophilic sulfate-reducing bacterium isolated from a brackish lake sediment.</title>
        <authorList>
            <person name="Watanabe T."/>
            <person name="Yabe T."/>
            <person name="Tsuji J.M."/>
            <person name="Fukui M."/>
        </authorList>
    </citation>
    <scope>NUCLEOTIDE SEQUENCE [LARGE SCALE GENOMIC DNA]</scope>
    <source>
        <strain evidence="20">12FAK</strain>
    </source>
</reference>
<keyword evidence="9 15" id="KW-0472">Membrane</keyword>
<dbReference type="InterPro" id="IPR002146">
    <property type="entry name" value="ATP_synth_b/b'su_bac/chlpt"/>
</dbReference>
<comment type="subunit">
    <text evidence="13">F-type ATPases have 2 components, F(1) - the catalytic core - and F(0) - the membrane proton channel. F(1) has five subunits: alpha(3), beta(3), gamma(1), delta(1), epsilon(1). F(0) has four main subunits: a(1), b(2) and c(10-14). The alpha and beta chains form an alternating ring which encloses part of the gamma chain. F(1) is attached to F(0) by a central stalk formed by the gamma and epsilon chains, while a peripheral stalk is formed by the delta and b chains.</text>
</comment>
<keyword evidence="2 15" id="KW-0813">Transport</keyword>
<evidence type="ECO:0000256" key="1">
    <source>
        <dbReference type="ARBA" id="ARBA00005513"/>
    </source>
</evidence>
<evidence type="ECO:0000256" key="4">
    <source>
        <dbReference type="ARBA" id="ARBA00022547"/>
    </source>
</evidence>
<dbReference type="Pfam" id="PF00430">
    <property type="entry name" value="ATP-synt_B"/>
    <property type="match status" value="1"/>
</dbReference>
<name>A0AAU9EAI3_9BACT</name>
<evidence type="ECO:0000256" key="13">
    <source>
        <dbReference type="ARBA" id="ARBA00026054"/>
    </source>
</evidence>
<evidence type="ECO:0000256" key="11">
    <source>
        <dbReference type="ARBA" id="ARBA00025198"/>
    </source>
</evidence>